<evidence type="ECO:0000256" key="1">
    <source>
        <dbReference type="SAM" id="Phobius"/>
    </source>
</evidence>
<feature type="transmembrane region" description="Helical" evidence="1">
    <location>
        <begin position="52"/>
        <end position="72"/>
    </location>
</feature>
<sequence>MPQWLHAVNSATNVTPSGTSSSLFILWNKITTSDPRPCAARPLIIVFHTETWFLLTLLNISVATSILPHLAYMSTSAELKI</sequence>
<reference evidence="2" key="2">
    <citation type="journal article" date="2015" name="Data Brief">
        <title>Shoot transcriptome of the giant reed, Arundo donax.</title>
        <authorList>
            <person name="Barrero R.A."/>
            <person name="Guerrero F.D."/>
            <person name="Moolhuijzen P."/>
            <person name="Goolsby J.A."/>
            <person name="Tidwell J."/>
            <person name="Bellgard S.E."/>
            <person name="Bellgard M.I."/>
        </authorList>
    </citation>
    <scope>NUCLEOTIDE SEQUENCE</scope>
    <source>
        <tissue evidence="2">Shoot tissue taken approximately 20 cm above the soil surface</tissue>
    </source>
</reference>
<proteinExistence type="predicted"/>
<protein>
    <submittedName>
        <fullName evidence="2">Uncharacterized protein</fullName>
    </submittedName>
</protein>
<keyword evidence="1" id="KW-1133">Transmembrane helix</keyword>
<reference evidence="2" key="1">
    <citation type="submission" date="2014-09" db="EMBL/GenBank/DDBJ databases">
        <authorList>
            <person name="Magalhaes I.L.F."/>
            <person name="Oliveira U."/>
            <person name="Santos F.R."/>
            <person name="Vidigal T.H.D.A."/>
            <person name="Brescovit A.D."/>
            <person name="Santos A.J."/>
        </authorList>
    </citation>
    <scope>NUCLEOTIDE SEQUENCE</scope>
    <source>
        <tissue evidence="2">Shoot tissue taken approximately 20 cm above the soil surface</tissue>
    </source>
</reference>
<name>A0A0A9D658_ARUDO</name>
<keyword evidence="1" id="KW-0472">Membrane</keyword>
<dbReference type="AlphaFoldDB" id="A0A0A9D658"/>
<accession>A0A0A9D658</accession>
<dbReference type="EMBL" id="GBRH01214574">
    <property type="protein sequence ID" value="JAD83321.1"/>
    <property type="molecule type" value="Transcribed_RNA"/>
</dbReference>
<organism evidence="2">
    <name type="scientific">Arundo donax</name>
    <name type="common">Giant reed</name>
    <name type="synonym">Donax arundinaceus</name>
    <dbReference type="NCBI Taxonomy" id="35708"/>
    <lineage>
        <taxon>Eukaryota</taxon>
        <taxon>Viridiplantae</taxon>
        <taxon>Streptophyta</taxon>
        <taxon>Embryophyta</taxon>
        <taxon>Tracheophyta</taxon>
        <taxon>Spermatophyta</taxon>
        <taxon>Magnoliopsida</taxon>
        <taxon>Liliopsida</taxon>
        <taxon>Poales</taxon>
        <taxon>Poaceae</taxon>
        <taxon>PACMAD clade</taxon>
        <taxon>Arundinoideae</taxon>
        <taxon>Arundineae</taxon>
        <taxon>Arundo</taxon>
    </lineage>
</organism>
<keyword evidence="1" id="KW-0812">Transmembrane</keyword>
<evidence type="ECO:0000313" key="2">
    <source>
        <dbReference type="EMBL" id="JAD83321.1"/>
    </source>
</evidence>